<keyword evidence="3" id="KW-1185">Reference proteome</keyword>
<dbReference type="SUPFAM" id="SSF64307">
    <property type="entry name" value="SirA-like"/>
    <property type="match status" value="1"/>
</dbReference>
<protein>
    <recommendedName>
        <fullName evidence="1">UPF0033 domain-containing protein</fullName>
    </recommendedName>
</protein>
<dbReference type="STRING" id="282676.B6F84_10835"/>
<accession>A0A1W6K1U7</accession>
<gene>
    <name evidence="2" type="ORF">B6F84_10835</name>
</gene>
<feature type="domain" description="UPF0033" evidence="1">
    <location>
        <begin position="8"/>
        <end position="69"/>
    </location>
</feature>
<organism evidence="2 3">
    <name type="scientific">Acidianus manzaensis</name>
    <dbReference type="NCBI Taxonomy" id="282676"/>
    <lineage>
        <taxon>Archaea</taxon>
        <taxon>Thermoproteota</taxon>
        <taxon>Thermoprotei</taxon>
        <taxon>Sulfolobales</taxon>
        <taxon>Sulfolobaceae</taxon>
        <taxon>Acidianus</taxon>
    </lineage>
</organism>
<dbReference type="OrthoDB" id="35291at2157"/>
<reference evidence="2 3" key="1">
    <citation type="submission" date="2017-03" db="EMBL/GenBank/DDBJ databases">
        <title>Sulfur activation and transportation mechanism of thermophilic Archaea Acidianus manzaensis YN-25.</title>
        <authorList>
            <person name="Ma Y."/>
            <person name="Yang Y."/>
            <person name="Xia J."/>
        </authorList>
    </citation>
    <scope>NUCLEOTIDE SEQUENCE [LARGE SCALE GENOMIC DNA]</scope>
    <source>
        <strain evidence="2 3">YN-25</strain>
    </source>
</reference>
<dbReference type="KEGG" id="aman:B6F84_10835"/>
<dbReference type="RefSeq" id="WP_148692255.1">
    <property type="nucleotide sequence ID" value="NZ_CP020477.1"/>
</dbReference>
<dbReference type="CDD" id="cd00291">
    <property type="entry name" value="SirA_YedF_YeeD"/>
    <property type="match status" value="1"/>
</dbReference>
<dbReference type="Proteomes" id="UP000193404">
    <property type="component" value="Chromosome"/>
</dbReference>
<evidence type="ECO:0000259" key="1">
    <source>
        <dbReference type="Pfam" id="PF01206"/>
    </source>
</evidence>
<proteinExistence type="predicted"/>
<dbReference type="InterPro" id="IPR036868">
    <property type="entry name" value="TusA-like_sf"/>
</dbReference>
<dbReference type="GeneID" id="41591426"/>
<name>A0A1W6K1U7_9CREN</name>
<dbReference type="Gene3D" id="3.30.110.40">
    <property type="entry name" value="TusA-like domain"/>
    <property type="match status" value="1"/>
</dbReference>
<dbReference type="AlphaFoldDB" id="A0A1W6K1U7"/>
<evidence type="ECO:0000313" key="2">
    <source>
        <dbReference type="EMBL" id="ARM76467.1"/>
    </source>
</evidence>
<dbReference type="Pfam" id="PF01206">
    <property type="entry name" value="TusA"/>
    <property type="match status" value="1"/>
</dbReference>
<dbReference type="EMBL" id="CP020477">
    <property type="protein sequence ID" value="ARM76467.1"/>
    <property type="molecule type" value="Genomic_DNA"/>
</dbReference>
<dbReference type="InterPro" id="IPR001455">
    <property type="entry name" value="TusA-like"/>
</dbReference>
<sequence length="72" mass="8523">MKTIDSDDICPVVLMEILKEWKSLQGEEEIIVKTPWEAVTQELEKWCQETGNEFLGYEREGNKIIIRLKLRK</sequence>
<evidence type="ECO:0000313" key="3">
    <source>
        <dbReference type="Proteomes" id="UP000193404"/>
    </source>
</evidence>